<comment type="caution">
    <text evidence="2">The sequence shown here is derived from an EMBL/GenBank/DDBJ whole genome shotgun (WGS) entry which is preliminary data.</text>
</comment>
<sequence length="167" mass="18335">MGYSMVKGNITDLKADIIVNASNGIGYMGGTIGRFFQLNGVAESIHYVTEGKVEKEAKIAAKKNKYLPRFLCGHKPGEIFITGAGNLNASYIVHAVTMHYPGMSANIDIVKILLPKILFKSRELNAKSLVLPLLGTGTGRIPKNEIIKLYEDFFTDINDIDIIVSYI</sequence>
<feature type="domain" description="Macro" evidence="1">
    <location>
        <begin position="1"/>
        <end position="167"/>
    </location>
</feature>
<accession>A0A0C1QW63</accession>
<evidence type="ECO:0000313" key="2">
    <source>
        <dbReference type="EMBL" id="KIE45237.1"/>
    </source>
</evidence>
<proteinExistence type="predicted"/>
<organism evidence="2 3">
    <name type="scientific">Clostridium argentinense CDC 2741</name>
    <dbReference type="NCBI Taxonomy" id="1418104"/>
    <lineage>
        <taxon>Bacteria</taxon>
        <taxon>Bacillati</taxon>
        <taxon>Bacillota</taxon>
        <taxon>Clostridia</taxon>
        <taxon>Eubacteriales</taxon>
        <taxon>Clostridiaceae</taxon>
        <taxon>Clostridium</taxon>
    </lineage>
</organism>
<dbReference type="AlphaFoldDB" id="A0A0C1QW63"/>
<gene>
    <name evidence="2" type="ORF">U732_126</name>
</gene>
<keyword evidence="3" id="KW-1185">Reference proteome</keyword>
<evidence type="ECO:0000259" key="1">
    <source>
        <dbReference type="PROSITE" id="PS51154"/>
    </source>
</evidence>
<dbReference type="Pfam" id="PF01661">
    <property type="entry name" value="Macro"/>
    <property type="match status" value="1"/>
</dbReference>
<dbReference type="SUPFAM" id="SSF52949">
    <property type="entry name" value="Macro domain-like"/>
    <property type="match status" value="1"/>
</dbReference>
<dbReference type="InterPro" id="IPR002589">
    <property type="entry name" value="Macro_dom"/>
</dbReference>
<dbReference type="InterPro" id="IPR043472">
    <property type="entry name" value="Macro_dom-like"/>
</dbReference>
<reference evidence="2 3" key="1">
    <citation type="journal article" date="2015" name="Infect. Genet. Evol.">
        <title>Genomic sequences of six botulinum neurotoxin-producing strains representing three clostridial species illustrate the mobility and diversity of botulinum neurotoxin genes.</title>
        <authorList>
            <person name="Smith T.J."/>
            <person name="Hill K.K."/>
            <person name="Xie G."/>
            <person name="Foley B.T."/>
            <person name="Williamson C.H."/>
            <person name="Foster J.T."/>
            <person name="Johnson S.L."/>
            <person name="Chertkov O."/>
            <person name="Teshima H."/>
            <person name="Gibbons H.S."/>
            <person name="Johnsky L.A."/>
            <person name="Karavis M.A."/>
            <person name="Smith L.A."/>
        </authorList>
    </citation>
    <scope>NUCLEOTIDE SEQUENCE [LARGE SCALE GENOMIC DNA]</scope>
    <source>
        <strain evidence="2 3">CDC 2741</strain>
    </source>
</reference>
<dbReference type="SMART" id="SM00506">
    <property type="entry name" value="A1pp"/>
    <property type="match status" value="1"/>
</dbReference>
<dbReference type="PROSITE" id="PS51154">
    <property type="entry name" value="MACRO"/>
    <property type="match status" value="1"/>
</dbReference>
<name>A0A0C1QW63_9CLOT</name>
<dbReference type="EMBL" id="AYSO01000020">
    <property type="protein sequence ID" value="KIE45237.1"/>
    <property type="molecule type" value="Genomic_DNA"/>
</dbReference>
<dbReference type="RefSeq" id="WP_039635800.1">
    <property type="nucleotide sequence ID" value="NZ_AYSO01000020.1"/>
</dbReference>
<evidence type="ECO:0000313" key="3">
    <source>
        <dbReference type="Proteomes" id="UP000031366"/>
    </source>
</evidence>
<protein>
    <submittedName>
        <fullName evidence="2">Macro domain protein</fullName>
    </submittedName>
</protein>
<dbReference type="Gene3D" id="3.40.220.10">
    <property type="entry name" value="Leucine Aminopeptidase, subunit E, domain 1"/>
    <property type="match status" value="1"/>
</dbReference>
<dbReference type="Proteomes" id="UP000031366">
    <property type="component" value="Unassembled WGS sequence"/>
</dbReference>